<feature type="coiled-coil region" evidence="1">
    <location>
        <begin position="85"/>
        <end position="138"/>
    </location>
</feature>
<dbReference type="RefSeq" id="WP_219480935.1">
    <property type="nucleotide sequence ID" value="NZ_CAURQY010000013.1"/>
</dbReference>
<keyword evidence="4" id="KW-1185">Reference proteome</keyword>
<comment type="caution">
    <text evidence="3">The sequence shown here is derived from an EMBL/GenBank/DDBJ whole genome shotgun (WGS) entry which is preliminary data.</text>
</comment>
<dbReference type="PANTHER" id="PTHR35089">
    <property type="entry name" value="CHAPERONE PROTEIN SKP"/>
    <property type="match status" value="1"/>
</dbReference>
<dbReference type="PANTHER" id="PTHR35089:SF1">
    <property type="entry name" value="CHAPERONE PROTEIN SKP"/>
    <property type="match status" value="1"/>
</dbReference>
<keyword evidence="2" id="KW-0732">Signal</keyword>
<evidence type="ECO:0000313" key="3">
    <source>
        <dbReference type="EMBL" id="MBW4769220.1"/>
    </source>
</evidence>
<accession>A0ABS6YCC1</accession>
<dbReference type="SMART" id="SM00935">
    <property type="entry name" value="OmpH"/>
    <property type="match status" value="1"/>
</dbReference>
<evidence type="ECO:0000256" key="1">
    <source>
        <dbReference type="SAM" id="Coils"/>
    </source>
</evidence>
<feature type="signal peptide" evidence="2">
    <location>
        <begin position="1"/>
        <end position="19"/>
    </location>
</feature>
<feature type="chain" id="PRO_5046072317" evidence="2">
    <location>
        <begin position="20"/>
        <end position="169"/>
    </location>
</feature>
<dbReference type="EMBL" id="JAHXCT010000003">
    <property type="protein sequence ID" value="MBW4769220.1"/>
    <property type="molecule type" value="Genomic_DNA"/>
</dbReference>
<proteinExistence type="predicted"/>
<dbReference type="InterPro" id="IPR005632">
    <property type="entry name" value="Chaperone_Skp"/>
</dbReference>
<gene>
    <name evidence="3" type="ORF">KZO38_05530</name>
</gene>
<protein>
    <submittedName>
        <fullName evidence="3">OmpH family outer membrane protein</fullName>
    </submittedName>
</protein>
<evidence type="ECO:0000313" key="4">
    <source>
        <dbReference type="Proteomes" id="UP000788426"/>
    </source>
</evidence>
<organism evidence="3 4">
    <name type="scientific">Hoylesella nanceiensis</name>
    <dbReference type="NCBI Taxonomy" id="425941"/>
    <lineage>
        <taxon>Bacteria</taxon>
        <taxon>Pseudomonadati</taxon>
        <taxon>Bacteroidota</taxon>
        <taxon>Bacteroidia</taxon>
        <taxon>Bacteroidales</taxon>
        <taxon>Prevotellaceae</taxon>
        <taxon>Hoylesella</taxon>
    </lineage>
</organism>
<name>A0ABS6YCC1_9BACT</name>
<sequence length="169" mass="19410">MKKIIFSFIMLLLPFVAKAQESALRYGYISYKEAVKALPDYEQAQQNMAALKAKYDAEMQRVEDEFNKKYEDFLAGQRDFAPSILRKRQAELQELMQKNVAFKAEAQRLLQQAEQDSNNQLYNKLNATIEQLAAARNLSFVLNTDNNAVPFINKVQAEDLLPLVKDALK</sequence>
<dbReference type="Pfam" id="PF03938">
    <property type="entry name" value="OmpH"/>
    <property type="match status" value="1"/>
</dbReference>
<evidence type="ECO:0000256" key="2">
    <source>
        <dbReference type="SAM" id="SignalP"/>
    </source>
</evidence>
<dbReference type="Proteomes" id="UP000788426">
    <property type="component" value="Unassembled WGS sequence"/>
</dbReference>
<keyword evidence="1" id="KW-0175">Coiled coil</keyword>
<reference evidence="3 4" key="1">
    <citation type="submission" date="2021-07" db="EMBL/GenBank/DDBJ databases">
        <title>Genomic diversity and antimicrobial resistance of Prevotella spp. isolated from chronic lung disease airways.</title>
        <authorList>
            <person name="Webb K.A."/>
            <person name="Olagoke O.S."/>
            <person name="Baird T."/>
            <person name="Neill J."/>
            <person name="Pham A."/>
            <person name="Wells T.J."/>
            <person name="Ramsay K.A."/>
            <person name="Bell S.C."/>
            <person name="Sarovich D.S."/>
            <person name="Price E.P."/>
        </authorList>
    </citation>
    <scope>NUCLEOTIDE SEQUENCE [LARGE SCALE GENOMIC DNA]</scope>
    <source>
        <strain evidence="3 4">SCHI0011.S.12</strain>
    </source>
</reference>